<dbReference type="AlphaFoldDB" id="A0A7T3V5W2"/>
<name>A0A7T3V5W2_9SPIR</name>
<keyword evidence="3" id="KW-1185">Reference proteome</keyword>
<dbReference type="InterPro" id="IPR051099">
    <property type="entry name" value="AGR/TXD"/>
</dbReference>
<evidence type="ECO:0000313" key="3">
    <source>
        <dbReference type="Proteomes" id="UP000595224"/>
    </source>
</evidence>
<accession>A0A7T3V5W2</accession>
<gene>
    <name evidence="2" type="ORF">IWA51_01700</name>
</gene>
<evidence type="ECO:0000313" key="2">
    <source>
        <dbReference type="EMBL" id="QQA01360.1"/>
    </source>
</evidence>
<protein>
    <submittedName>
        <fullName evidence="2">Thioredoxin family protein</fullName>
    </submittedName>
</protein>
<keyword evidence="1" id="KW-0732">Signal</keyword>
<dbReference type="EMBL" id="CP064936">
    <property type="protein sequence ID" value="QQA01360.1"/>
    <property type="molecule type" value="Genomic_DNA"/>
</dbReference>
<organism evidence="2 3">
    <name type="scientific">Treponema peruense</name>
    <dbReference type="NCBI Taxonomy" id="2787628"/>
    <lineage>
        <taxon>Bacteria</taxon>
        <taxon>Pseudomonadati</taxon>
        <taxon>Spirochaetota</taxon>
        <taxon>Spirochaetia</taxon>
        <taxon>Spirochaetales</taxon>
        <taxon>Treponemataceae</taxon>
        <taxon>Treponema</taxon>
    </lineage>
</organism>
<dbReference type="KEGG" id="tper:IWA51_01700"/>
<evidence type="ECO:0000256" key="1">
    <source>
        <dbReference type="ARBA" id="ARBA00022729"/>
    </source>
</evidence>
<dbReference type="Pfam" id="PF13899">
    <property type="entry name" value="Thioredoxin_7"/>
    <property type="match status" value="1"/>
</dbReference>
<reference evidence="2 3" key="1">
    <citation type="submission" date="2020-11" db="EMBL/GenBank/DDBJ databases">
        <title>Treponema Peruensis nv. sp., first commensal Treponema isolated from human feces.</title>
        <authorList>
            <person name="Belkhou C."/>
            <person name="Raes J."/>
        </authorList>
    </citation>
    <scope>NUCLEOTIDE SEQUENCE [LARGE SCALE GENOMIC DNA]</scope>
    <source>
        <strain evidence="2 3">RCC2812</strain>
    </source>
</reference>
<dbReference type="Gene3D" id="3.40.30.10">
    <property type="entry name" value="Glutaredoxin"/>
    <property type="match status" value="1"/>
</dbReference>
<dbReference type="PANTHER" id="PTHR15337">
    <property type="entry name" value="ANTERIOR GRADIENT PROTEIN-RELATED"/>
    <property type="match status" value="1"/>
</dbReference>
<proteinExistence type="predicted"/>
<dbReference type="PANTHER" id="PTHR15337:SF11">
    <property type="entry name" value="THIOREDOXIN DOMAIN-CONTAINING PROTEIN"/>
    <property type="match status" value="1"/>
</dbReference>
<dbReference type="Proteomes" id="UP000595224">
    <property type="component" value="Chromosome"/>
</dbReference>
<dbReference type="PROSITE" id="PS51257">
    <property type="entry name" value="PROKAR_LIPOPROTEIN"/>
    <property type="match status" value="1"/>
</dbReference>
<sequence>MKKKMVRIFAVSVIALGTLFVSCDKDTKKEDAAGKSAVTWTTSFEKAKKQATAKNREIFILFSGDDWVDSCIPFKQKILYTKEFAQQFGKKFVFLNIDFSQKEYALADVAEDASKKEKKAAEKIAAEYADKTVLAMTYNVRSYPAVYILTPEGYVISQLPVGETVPEYTDFADSLASVEETCVEFRKYSADLNKTSGVEKIAAIKALYENTLADCVTPLRPLVEEVAVLDPENKSGERGLFDLYQANFLSYDEAVSGGDVAEPFVNAVNLGNMNVEQQQNAWFTAAFMLAYSNSTDFDRMLEYLNNSYDLDPTGEHADTILNAIAVTKNMKEKMGAQ</sequence>
<dbReference type="RefSeq" id="WP_198442901.1">
    <property type="nucleotide sequence ID" value="NZ_CBCSHE010000021.1"/>
</dbReference>
<dbReference type="SUPFAM" id="SSF52833">
    <property type="entry name" value="Thioredoxin-like"/>
    <property type="match status" value="1"/>
</dbReference>
<dbReference type="InterPro" id="IPR036249">
    <property type="entry name" value="Thioredoxin-like_sf"/>
</dbReference>